<comment type="caution">
    <text evidence="1">The sequence shown here is derived from an EMBL/GenBank/DDBJ whole genome shotgun (WGS) entry which is preliminary data.</text>
</comment>
<dbReference type="EMBL" id="WQLB01000003">
    <property type="protein sequence ID" value="MVN85795.1"/>
    <property type="molecule type" value="Genomic_DNA"/>
</dbReference>
<dbReference type="GO" id="GO:0016787">
    <property type="term" value="F:hydrolase activity"/>
    <property type="evidence" value="ECO:0007669"/>
    <property type="project" value="UniProtKB-KW"/>
</dbReference>
<dbReference type="InterPro" id="IPR023214">
    <property type="entry name" value="HAD_sf"/>
</dbReference>
<evidence type="ECO:0000313" key="1">
    <source>
        <dbReference type="EMBL" id="MVN85795.1"/>
    </source>
</evidence>
<dbReference type="RefSeq" id="WP_157457823.1">
    <property type="nucleotide sequence ID" value="NZ_WQLB01000003.1"/>
</dbReference>
<dbReference type="Gene3D" id="3.40.50.1000">
    <property type="entry name" value="HAD superfamily/HAD-like"/>
    <property type="match status" value="1"/>
</dbReference>
<dbReference type="PANTHER" id="PTHR46191">
    <property type="match status" value="1"/>
</dbReference>
<dbReference type="Proteomes" id="UP000483286">
    <property type="component" value="Unassembled WGS sequence"/>
</dbReference>
<keyword evidence="1" id="KW-0378">Hydrolase</keyword>
<dbReference type="InterPro" id="IPR051828">
    <property type="entry name" value="HAD-like_hydrolase_domain"/>
</dbReference>
<dbReference type="Gene3D" id="1.10.150.720">
    <property type="entry name" value="Haloacid dehalogenase-like hydrolase"/>
    <property type="match status" value="1"/>
</dbReference>
<keyword evidence="2" id="KW-1185">Reference proteome</keyword>
<accession>A0A7C9HY17</accession>
<dbReference type="Pfam" id="PF00702">
    <property type="entry name" value="Hydrolase"/>
    <property type="match status" value="1"/>
</dbReference>
<dbReference type="NCBIfam" id="TIGR01549">
    <property type="entry name" value="HAD-SF-IA-v1"/>
    <property type="match status" value="1"/>
</dbReference>
<dbReference type="SFLD" id="SFLDG01129">
    <property type="entry name" value="C1.5:_HAD__Beta-PGM__Phosphata"/>
    <property type="match status" value="1"/>
</dbReference>
<dbReference type="SFLD" id="SFLDS00003">
    <property type="entry name" value="Haloacid_Dehalogenase"/>
    <property type="match status" value="1"/>
</dbReference>
<reference evidence="1 2" key="1">
    <citation type="submission" date="2019-12" db="EMBL/GenBank/DDBJ databases">
        <title>Deinococcus sp. HMF7620 Genome sequencing and assembly.</title>
        <authorList>
            <person name="Kang H."/>
            <person name="Kim H."/>
            <person name="Joh K."/>
        </authorList>
    </citation>
    <scope>NUCLEOTIDE SEQUENCE [LARGE SCALE GENOMIC DNA]</scope>
    <source>
        <strain evidence="1 2">HMF7620</strain>
    </source>
</reference>
<dbReference type="InterPro" id="IPR006439">
    <property type="entry name" value="HAD-SF_hydro_IA"/>
</dbReference>
<name>A0A7C9HY17_9DEIO</name>
<dbReference type="AlphaFoldDB" id="A0A7C9HY17"/>
<dbReference type="InterPro" id="IPR044924">
    <property type="entry name" value="HAD-SF_hydro_IA_REG-2-like_cap"/>
</dbReference>
<evidence type="ECO:0000313" key="2">
    <source>
        <dbReference type="Proteomes" id="UP000483286"/>
    </source>
</evidence>
<dbReference type="InterPro" id="IPR036412">
    <property type="entry name" value="HAD-like_sf"/>
</dbReference>
<gene>
    <name evidence="1" type="ORF">GO986_03345</name>
</gene>
<organism evidence="1 2">
    <name type="scientific">Deinococcus arboris</name>
    <dbReference type="NCBI Taxonomy" id="2682977"/>
    <lineage>
        <taxon>Bacteria</taxon>
        <taxon>Thermotogati</taxon>
        <taxon>Deinococcota</taxon>
        <taxon>Deinococci</taxon>
        <taxon>Deinococcales</taxon>
        <taxon>Deinococcaceae</taxon>
        <taxon>Deinococcus</taxon>
    </lineage>
</organism>
<dbReference type="SUPFAM" id="SSF56784">
    <property type="entry name" value="HAD-like"/>
    <property type="match status" value="1"/>
</dbReference>
<sequence length="235" mass="25518">MPPLLIWDFDGTLAHRPGLWSGALLDVLDQQRPGHGVTLEALRPGLAQGFRWHRPEQAHPRQTHPDAWWAELDHVFLAAYRGAGVAAADAAALVPLMRAAYLAPAAWRLYPETLPVLRVLQSRGWRHVVLSNHVPELEQVLDALGLTPLLDTVYTSAALGWEKPHPEAFRAVLRAHPEAAPVWMIGDSLTADVQGAGGVGLPAILVRSGEQSPHVSADLWGVLRLVGTPDVSARP</sequence>
<protein>
    <submittedName>
        <fullName evidence="1">HAD-IA family hydrolase</fullName>
    </submittedName>
</protein>
<proteinExistence type="predicted"/>
<dbReference type="PANTHER" id="PTHR46191:SF2">
    <property type="entry name" value="HALOACID DEHALOGENASE-LIKE HYDROLASE DOMAIN-CONTAINING PROTEIN 3"/>
    <property type="match status" value="1"/>
</dbReference>